<feature type="region of interest" description="Disordered" evidence="6">
    <location>
        <begin position="181"/>
        <end position="202"/>
    </location>
</feature>
<dbReference type="PANTHER" id="PTHR33304:SF36">
    <property type="entry name" value="GB|AAF26970.1-RELATED"/>
    <property type="match status" value="1"/>
</dbReference>
<feature type="domain" description="AIPP2-like SPOC-like" evidence="7">
    <location>
        <begin position="346"/>
        <end position="482"/>
    </location>
</feature>
<evidence type="ECO:0000256" key="3">
    <source>
        <dbReference type="ARBA" id="ARBA00022833"/>
    </source>
</evidence>
<dbReference type="PANTHER" id="PTHR33304">
    <property type="match status" value="1"/>
</dbReference>
<dbReference type="GO" id="GO:0034244">
    <property type="term" value="P:negative regulation of transcription elongation by RNA polymerase II"/>
    <property type="evidence" value="ECO:0007669"/>
    <property type="project" value="InterPro"/>
</dbReference>
<dbReference type="InterPro" id="IPR056280">
    <property type="entry name" value="AIPP2-like_SPOC"/>
</dbReference>
<keyword evidence="9" id="KW-1185">Reference proteome</keyword>
<proteinExistence type="predicted"/>
<dbReference type="EMBL" id="JAMSHJ010000005">
    <property type="protein sequence ID" value="KAI5410264.1"/>
    <property type="molecule type" value="Genomic_DNA"/>
</dbReference>
<evidence type="ECO:0000256" key="6">
    <source>
        <dbReference type="SAM" id="MobiDB-lite"/>
    </source>
</evidence>
<evidence type="ECO:0000256" key="4">
    <source>
        <dbReference type="ARBA" id="ARBA00023015"/>
    </source>
</evidence>
<dbReference type="Gramene" id="Psat05G0567400-T1">
    <property type="protein sequence ID" value="KAI5410264.1"/>
    <property type="gene ID" value="KIW84_055674"/>
</dbReference>
<evidence type="ECO:0000256" key="5">
    <source>
        <dbReference type="ARBA" id="ARBA00023163"/>
    </source>
</evidence>
<dbReference type="Pfam" id="PF23121">
    <property type="entry name" value="SPOC_AIPP2"/>
    <property type="match status" value="1"/>
</dbReference>
<feature type="non-terminal residue" evidence="8">
    <location>
        <position position="1"/>
    </location>
</feature>
<keyword evidence="2" id="KW-0863">Zinc-finger</keyword>
<feature type="region of interest" description="Disordered" evidence="6">
    <location>
        <begin position="606"/>
        <end position="625"/>
    </location>
</feature>
<name>A0A9D4WW99_PEA</name>
<keyword evidence="5" id="KW-0804">Transcription</keyword>
<accession>A0A9D4WW99</accession>
<dbReference type="Proteomes" id="UP001058974">
    <property type="component" value="Chromosome 5"/>
</dbReference>
<dbReference type="GO" id="GO:0008270">
    <property type="term" value="F:zinc ion binding"/>
    <property type="evidence" value="ECO:0007669"/>
    <property type="project" value="UniProtKB-KW"/>
</dbReference>
<reference evidence="8 9" key="1">
    <citation type="journal article" date="2022" name="Nat. Genet.">
        <title>Improved pea reference genome and pan-genome highlight genomic features and evolutionary characteristics.</title>
        <authorList>
            <person name="Yang T."/>
            <person name="Liu R."/>
            <person name="Luo Y."/>
            <person name="Hu S."/>
            <person name="Wang D."/>
            <person name="Wang C."/>
            <person name="Pandey M.K."/>
            <person name="Ge S."/>
            <person name="Xu Q."/>
            <person name="Li N."/>
            <person name="Li G."/>
            <person name="Huang Y."/>
            <person name="Saxena R.K."/>
            <person name="Ji Y."/>
            <person name="Li M."/>
            <person name="Yan X."/>
            <person name="He Y."/>
            <person name="Liu Y."/>
            <person name="Wang X."/>
            <person name="Xiang C."/>
            <person name="Varshney R.K."/>
            <person name="Ding H."/>
            <person name="Gao S."/>
            <person name="Zong X."/>
        </authorList>
    </citation>
    <scope>NUCLEOTIDE SEQUENCE [LARGE SCALE GENOMIC DNA]</scope>
    <source>
        <strain evidence="8 9">cv. Zhongwan 6</strain>
    </source>
</reference>
<dbReference type="GO" id="GO:0140566">
    <property type="term" value="F:histone reader activity"/>
    <property type="evidence" value="ECO:0007669"/>
    <property type="project" value="InterPro"/>
</dbReference>
<gene>
    <name evidence="8" type="ORF">KIW84_055674</name>
</gene>
<dbReference type="AlphaFoldDB" id="A0A9D4WW99"/>
<dbReference type="SUPFAM" id="SSF57903">
    <property type="entry name" value="FYVE/PHD zinc finger"/>
    <property type="match status" value="1"/>
</dbReference>
<evidence type="ECO:0000256" key="2">
    <source>
        <dbReference type="ARBA" id="ARBA00022771"/>
    </source>
</evidence>
<feature type="region of interest" description="Disordered" evidence="6">
    <location>
        <begin position="248"/>
        <end position="279"/>
    </location>
</feature>
<evidence type="ECO:0000259" key="7">
    <source>
        <dbReference type="Pfam" id="PF23121"/>
    </source>
</evidence>
<evidence type="ECO:0000256" key="1">
    <source>
        <dbReference type="ARBA" id="ARBA00022723"/>
    </source>
</evidence>
<keyword evidence="1" id="KW-0479">Metal-binding</keyword>
<protein>
    <recommendedName>
        <fullName evidence="7">AIPP2-like SPOC-like domain-containing protein</fullName>
    </recommendedName>
</protein>
<comment type="caution">
    <text evidence="8">The sequence shown here is derived from an EMBL/GenBank/DDBJ whole genome shotgun (WGS) entry which is preliminary data.</text>
</comment>
<keyword evidence="3" id="KW-0862">Zinc</keyword>
<dbReference type="Gene3D" id="3.30.40.10">
    <property type="entry name" value="Zinc/RING finger domain, C3HC4 (zinc finger)"/>
    <property type="match status" value="1"/>
</dbReference>
<organism evidence="8 9">
    <name type="scientific">Pisum sativum</name>
    <name type="common">Garden pea</name>
    <name type="synonym">Lathyrus oleraceus</name>
    <dbReference type="NCBI Taxonomy" id="3888"/>
    <lineage>
        <taxon>Eukaryota</taxon>
        <taxon>Viridiplantae</taxon>
        <taxon>Streptophyta</taxon>
        <taxon>Embryophyta</taxon>
        <taxon>Tracheophyta</taxon>
        <taxon>Spermatophyta</taxon>
        <taxon>Magnoliopsida</taxon>
        <taxon>eudicotyledons</taxon>
        <taxon>Gunneridae</taxon>
        <taxon>Pentapetalae</taxon>
        <taxon>rosids</taxon>
        <taxon>fabids</taxon>
        <taxon>Fabales</taxon>
        <taxon>Fabaceae</taxon>
        <taxon>Papilionoideae</taxon>
        <taxon>50 kb inversion clade</taxon>
        <taxon>NPAAA clade</taxon>
        <taxon>Hologalegina</taxon>
        <taxon>IRL clade</taxon>
        <taxon>Fabeae</taxon>
        <taxon>Lathyrus</taxon>
    </lineage>
</organism>
<sequence>NLLTKVIQNSQSLSHTQQTLLHYHSHFSPLTPFPLQKKKTKSKPKKPFHFSHFLGFLSLKLSPSLSISVVATMQRRSNDQPHKVDPCDICGDVGFAELCVACTKCNVFREHIYCMRKNLIEIPDYWFCETCQSKNGTTSPCEVKQDIGLQVSARKQSFRTGPTGKVKYLHEDEVIKLSSCNTSMKSTPGSSTLPMTKKASSTLPITRRPHVAYKSVVPKSPSLTVKPNSSIAPMAHGKFPRNGVLKNPMNDQHASSLKGPTKENRSVSEGRMSTPVPERKVQPLQIEKPTRREPCKDLAATKSLPVAASDAVAECNGFNREESKIQSIHENFIHDRKYFPSSIRAWSGQFQILQSSASVEFYDGFEAKPPCVVNRKAYNLSNKIPSVLQLESLSALNVLTDVFQNYSPTLQDIALYFFPSDNQERSRKSLNSLLKFMNDENSMLRSLIDGVELLVFTSHQLNEHSRGTIAAVHEGYFLWGVFRSKKSDTSNERSPVMDPVDMDIDMIGGNDIAGRVDNVLNDSLRSPSQVPLEGTPLQRFTSIKVEEKTLTPSSNLNLNGGDKSISSRDLKKKIKSEHSWDPSSWSPVRKYRKMHDILERVPPGFEAHGHRAAKPSNIKRRDYLY</sequence>
<keyword evidence="4" id="KW-0805">Transcription regulation</keyword>
<dbReference type="InterPro" id="IPR013083">
    <property type="entry name" value="Znf_RING/FYVE/PHD"/>
</dbReference>
<dbReference type="InterPro" id="IPR011011">
    <property type="entry name" value="Znf_FYVE_PHD"/>
</dbReference>
<evidence type="ECO:0000313" key="8">
    <source>
        <dbReference type="EMBL" id="KAI5410264.1"/>
    </source>
</evidence>
<dbReference type="InterPro" id="IPR049914">
    <property type="entry name" value="PHD1-3/5-6"/>
</dbReference>
<evidence type="ECO:0000313" key="9">
    <source>
        <dbReference type="Proteomes" id="UP001058974"/>
    </source>
</evidence>